<evidence type="ECO:0000313" key="3">
    <source>
        <dbReference type="Proteomes" id="UP001480595"/>
    </source>
</evidence>
<comment type="caution">
    <text evidence="2">The sequence shown here is derived from an EMBL/GenBank/DDBJ whole genome shotgun (WGS) entry which is preliminary data.</text>
</comment>
<dbReference type="Pfam" id="PF25545">
    <property type="entry name" value="DUF7924"/>
    <property type="match status" value="1"/>
</dbReference>
<dbReference type="EMBL" id="JAQQWL010000006">
    <property type="protein sequence ID" value="KAK8069957.1"/>
    <property type="molecule type" value="Genomic_DNA"/>
</dbReference>
<dbReference type="GeneID" id="92091045"/>
<gene>
    <name evidence="2" type="ORF">PG994_006573</name>
</gene>
<reference evidence="2 3" key="1">
    <citation type="submission" date="2023-01" db="EMBL/GenBank/DDBJ databases">
        <title>Analysis of 21 Apiospora genomes using comparative genomics revels a genus with tremendous synthesis potential of carbohydrate active enzymes and secondary metabolites.</title>
        <authorList>
            <person name="Sorensen T."/>
        </authorList>
    </citation>
    <scope>NUCLEOTIDE SEQUENCE [LARGE SCALE GENOMIC DNA]</scope>
    <source>
        <strain evidence="2 3">CBS 135458</strain>
    </source>
</reference>
<dbReference type="PANTHER" id="PTHR42470:SF1">
    <property type="entry name" value="VAST DOMAIN-CONTAINING PROTEIN"/>
    <property type="match status" value="1"/>
</dbReference>
<dbReference type="RefSeq" id="XP_066717251.1">
    <property type="nucleotide sequence ID" value="XM_066857982.1"/>
</dbReference>
<organism evidence="2 3">
    <name type="scientific">Apiospora phragmitis</name>
    <dbReference type="NCBI Taxonomy" id="2905665"/>
    <lineage>
        <taxon>Eukaryota</taxon>
        <taxon>Fungi</taxon>
        <taxon>Dikarya</taxon>
        <taxon>Ascomycota</taxon>
        <taxon>Pezizomycotina</taxon>
        <taxon>Sordariomycetes</taxon>
        <taxon>Xylariomycetidae</taxon>
        <taxon>Amphisphaeriales</taxon>
        <taxon>Apiosporaceae</taxon>
        <taxon>Apiospora</taxon>
    </lineage>
</organism>
<feature type="domain" description="DUF7924" evidence="1">
    <location>
        <begin position="18"/>
        <end position="193"/>
    </location>
</feature>
<accession>A0ABR1VFM0</accession>
<dbReference type="Proteomes" id="UP001480595">
    <property type="component" value="Unassembled WGS sequence"/>
</dbReference>
<keyword evidence="3" id="KW-1185">Reference proteome</keyword>
<dbReference type="PANTHER" id="PTHR42470">
    <property type="entry name" value="VAST DOMAIN-CONTAINING PROTEIN"/>
    <property type="match status" value="1"/>
</dbReference>
<sequence length="222" mass="25130">MFLPQYVPGGAANDRVAVPEPDLTYGYYQGRKYDYDSDDDTMSLFRRVQKLTCGELNPSMGTGHDAGYPFFIVDIAADGPREGGGLWAATNQCLGGAAACVEAINKLNRIVRQRGGPDVPQVDVTVFSIAANQYTVELLVSYSAVEEQRCCYYTRRVASFLLCDPDHILKFRRYVLNILDWGNFQRLDQILDAFNFLVEEANQKRREEVMAGRDRIRPRPRK</sequence>
<name>A0ABR1VFM0_9PEZI</name>
<evidence type="ECO:0000259" key="1">
    <source>
        <dbReference type="Pfam" id="PF25545"/>
    </source>
</evidence>
<proteinExistence type="predicted"/>
<evidence type="ECO:0000313" key="2">
    <source>
        <dbReference type="EMBL" id="KAK8069957.1"/>
    </source>
</evidence>
<protein>
    <recommendedName>
        <fullName evidence="1">DUF7924 domain-containing protein</fullName>
    </recommendedName>
</protein>
<dbReference type="InterPro" id="IPR057684">
    <property type="entry name" value="DUF7924"/>
</dbReference>